<dbReference type="InterPro" id="IPR047416">
    <property type="entry name" value="XPF_nuclease_Mus81"/>
</dbReference>
<dbReference type="InterPro" id="IPR011335">
    <property type="entry name" value="Restrct_endonuc-II-like"/>
</dbReference>
<feature type="compositionally biased region" description="Low complexity" evidence="14">
    <location>
        <begin position="921"/>
        <end position="930"/>
    </location>
</feature>
<evidence type="ECO:0000256" key="11">
    <source>
        <dbReference type="ARBA" id="ARBA00023204"/>
    </source>
</evidence>
<dbReference type="OrthoDB" id="48196at2759"/>
<evidence type="ECO:0000256" key="7">
    <source>
        <dbReference type="ARBA" id="ARBA00022763"/>
    </source>
</evidence>
<keyword evidence="9 13" id="KW-0460">Magnesium</keyword>
<keyword evidence="17" id="KW-1185">Reference proteome</keyword>
<feature type="region of interest" description="Disordered" evidence="14">
    <location>
        <begin position="420"/>
        <end position="439"/>
    </location>
</feature>
<dbReference type="GO" id="GO:0048476">
    <property type="term" value="C:Holliday junction resolvase complex"/>
    <property type="evidence" value="ECO:0007669"/>
    <property type="project" value="UniProtKB-UniRule"/>
</dbReference>
<feature type="region of interest" description="Disordered" evidence="14">
    <location>
        <begin position="90"/>
        <end position="137"/>
    </location>
</feature>
<feature type="compositionally biased region" description="Low complexity" evidence="14">
    <location>
        <begin position="90"/>
        <end position="104"/>
    </location>
</feature>
<evidence type="ECO:0000256" key="1">
    <source>
        <dbReference type="ARBA" id="ARBA00001946"/>
    </source>
</evidence>
<keyword evidence="7 13" id="KW-0227">DNA damage</keyword>
<keyword evidence="5 13" id="KW-0479">Metal-binding</keyword>
<dbReference type="GO" id="GO:0005634">
    <property type="term" value="C:nucleus"/>
    <property type="evidence" value="ECO:0007669"/>
    <property type="project" value="UniProtKB-SubCell"/>
</dbReference>
<evidence type="ECO:0000256" key="9">
    <source>
        <dbReference type="ARBA" id="ARBA00022842"/>
    </source>
</evidence>
<evidence type="ECO:0000256" key="12">
    <source>
        <dbReference type="ARBA" id="ARBA00023242"/>
    </source>
</evidence>
<dbReference type="EC" id="3.1.22.-" evidence="13"/>
<dbReference type="Gene3D" id="1.10.150.110">
    <property type="entry name" value="DNA polymerase beta, N-terminal domain-like"/>
    <property type="match status" value="1"/>
</dbReference>
<dbReference type="SMART" id="SM00891">
    <property type="entry name" value="ERCC4"/>
    <property type="match status" value="1"/>
</dbReference>
<feature type="region of interest" description="Disordered" evidence="14">
    <location>
        <begin position="812"/>
        <end position="964"/>
    </location>
</feature>
<evidence type="ECO:0000256" key="14">
    <source>
        <dbReference type="SAM" id="MobiDB-lite"/>
    </source>
</evidence>
<dbReference type="Proteomes" id="UP000095751">
    <property type="component" value="Unassembled WGS sequence"/>
</dbReference>
<feature type="compositionally biased region" description="Basic and acidic residues" evidence="14">
    <location>
        <begin position="430"/>
        <end position="439"/>
    </location>
</feature>
<evidence type="ECO:0000256" key="4">
    <source>
        <dbReference type="ARBA" id="ARBA00022722"/>
    </source>
</evidence>
<dbReference type="InParanoid" id="A0A1E7F8S4"/>
<dbReference type="GO" id="GO:0046872">
    <property type="term" value="F:metal ion binding"/>
    <property type="evidence" value="ECO:0007669"/>
    <property type="project" value="UniProtKB-UniRule"/>
</dbReference>
<dbReference type="InterPro" id="IPR006166">
    <property type="entry name" value="ERCC4_domain"/>
</dbReference>
<dbReference type="Gene3D" id="3.40.50.10130">
    <property type="match status" value="1"/>
</dbReference>
<keyword evidence="4 13" id="KW-0540">Nuclease</keyword>
<dbReference type="KEGG" id="fcy:FRACYDRAFT_241086"/>
<evidence type="ECO:0000256" key="10">
    <source>
        <dbReference type="ARBA" id="ARBA00023172"/>
    </source>
</evidence>
<evidence type="ECO:0000256" key="2">
    <source>
        <dbReference type="ARBA" id="ARBA00004123"/>
    </source>
</evidence>
<dbReference type="InterPro" id="IPR033309">
    <property type="entry name" value="Mus81"/>
</dbReference>
<dbReference type="PANTHER" id="PTHR13451:SF0">
    <property type="entry name" value="CROSSOVER JUNCTION ENDONUCLEASE MUS81"/>
    <property type="match status" value="1"/>
</dbReference>
<sequence length="1048" mass="113651">MPPTTYRTTTIALAKVKAKHIANQAGLNRLQELLVKAASNPNNGQNYAITIKRALKSLQECKEPILTQKDAVKLKFVGPAMAKKICPQSTGVNTVNNTTTTTANDVDDDDDNNNAKKKKAIPKSKKNNNSNNNEDDAYKSTTATATSIMEGIQQQQQQQQRSVPLVCPRPASSVISSSMARSPSLSSSMSFGEIGPTAKQSAYASAKAEAERLVLPSRGPWKIILLIDGREHKSKQVVSSCKQVGIPCEERHLAIGDMAWIARCVLPKDNSSNNQQQQQQQQQQQSTATATTSKKKRKKKDADDDEHRIIEILVGTIIERKDVADLASSLYGTRYAEQRLRLSQCGLPQVLFLVEGDLHSCSNCPAETLQMAMMETRVNLGFQIVQTKHLTDTVSVLKTLHSRIVQRTFPEAFGKTSKNSMALPTFGGGNRRDRGRGDRRASSLLEMSFDTPPVPPFGTKRFITYPELKAKVEIDRERGTRSIRAITLAMLKQIPTLSHKKCTAMSNAYPTMNSLLDSLSYHNDGDPKTLIRNIEIENGRTIGPNSASEVYTACCTLEDGSTVASHGVGVPSSANPPMMMKKKPPPSATAHPPLSVINSNNFIHNSSNSNSNSNKINKNNRTKTTTAVAAVANNTKKPPPGIPASSVATARVIQKSGTNNVDNGVESSPKKMRMESINAAVTITTKNNSNVIVNKNITQSSSLQGKSSRKRPAADDCRNYDSDVIFVSSPADKKRLHRDTTTKTTTAPKQEMVVDLLTPESSPKSDTTKRIAMSRSSNLIEGTYSNNATTATATVKSKPLCVVKRRTPISTRGDDSFLFSSSDDDTPHRRPIASRKSAITTTININNSNNNNNNKPALITGMPSTNNDDTLDNMNSASSSKRRKTPAKTSGRRSSLSSSDGSSYLFSSPEESPFPPARSIDNSNDNVNDNFDTEERKMSPAKNLSFQNLKSNNNNNGSNNNDAGVTTGVMGGGCGNTFSAASSTFTCSSDGVDSNNNDPAAAVDTTTTTTDTDGSPQLYKSLRERLCNKIPGKKNIIQEVIELDFDSD</sequence>
<comment type="cofactor">
    <cofactor evidence="1 13">
        <name>Mg(2+)</name>
        <dbReference type="ChEBI" id="CHEBI:18420"/>
    </cofactor>
</comment>
<dbReference type="GO" id="GO:0000712">
    <property type="term" value="P:resolution of meiotic recombination intermediates"/>
    <property type="evidence" value="ECO:0007669"/>
    <property type="project" value="TreeGrafter"/>
</dbReference>
<dbReference type="GO" id="GO:0006308">
    <property type="term" value="P:DNA catabolic process"/>
    <property type="evidence" value="ECO:0007669"/>
    <property type="project" value="UniProtKB-UniRule"/>
</dbReference>
<dbReference type="Gene3D" id="1.10.150.670">
    <property type="entry name" value="Crossover junction endonuclease EME1, DNA-binding domain"/>
    <property type="match status" value="1"/>
</dbReference>
<feature type="compositionally biased region" description="Polar residues" evidence="14">
    <location>
        <begin position="862"/>
        <end position="879"/>
    </location>
</feature>
<comment type="subunit">
    <text evidence="13">Interacts with EME1.</text>
</comment>
<dbReference type="InterPro" id="IPR027421">
    <property type="entry name" value="DNA_pol_lamdba_lyase_dom_sf"/>
</dbReference>
<accession>A0A1E7F8S4</accession>
<comment type="similarity">
    <text evidence="3 13">Belongs to the XPF family.</text>
</comment>
<dbReference type="GO" id="GO:0031573">
    <property type="term" value="P:mitotic intra-S DNA damage checkpoint signaling"/>
    <property type="evidence" value="ECO:0007669"/>
    <property type="project" value="TreeGrafter"/>
</dbReference>
<evidence type="ECO:0000256" key="5">
    <source>
        <dbReference type="ARBA" id="ARBA00022723"/>
    </source>
</evidence>
<feature type="compositionally biased region" description="Low complexity" evidence="14">
    <location>
        <begin position="943"/>
        <end position="964"/>
    </location>
</feature>
<evidence type="ECO:0000313" key="16">
    <source>
        <dbReference type="EMBL" id="OEU14539.1"/>
    </source>
</evidence>
<keyword evidence="10 13" id="KW-0233">DNA recombination</keyword>
<evidence type="ECO:0000256" key="13">
    <source>
        <dbReference type="RuleBase" id="RU369042"/>
    </source>
</evidence>
<dbReference type="SUPFAM" id="SSF47802">
    <property type="entry name" value="DNA polymerase beta, N-terminal domain-like"/>
    <property type="match status" value="1"/>
</dbReference>
<protein>
    <recommendedName>
        <fullName evidence="13">Crossover junction endonuclease MUS81</fullName>
        <ecNumber evidence="13">3.1.22.-</ecNumber>
    </recommendedName>
</protein>
<evidence type="ECO:0000259" key="15">
    <source>
        <dbReference type="SMART" id="SM00891"/>
    </source>
</evidence>
<name>A0A1E7F8S4_9STRA</name>
<feature type="region of interest" description="Disordered" evidence="14">
    <location>
        <begin position="569"/>
        <end position="595"/>
    </location>
</feature>
<keyword evidence="12 13" id="KW-0539">Nucleus</keyword>
<dbReference type="PANTHER" id="PTHR13451">
    <property type="entry name" value="CLASS II CROSSOVER JUNCTION ENDONUCLEASE MUS81"/>
    <property type="match status" value="1"/>
</dbReference>
<dbReference type="CDD" id="cd20074">
    <property type="entry name" value="XPF_nuclease_Mus81"/>
    <property type="match status" value="1"/>
</dbReference>
<evidence type="ECO:0000256" key="6">
    <source>
        <dbReference type="ARBA" id="ARBA00022759"/>
    </source>
</evidence>
<dbReference type="InterPro" id="IPR042530">
    <property type="entry name" value="EME1/EME2_C"/>
</dbReference>
<keyword evidence="6 13" id="KW-0255">Endonuclease</keyword>
<feature type="compositionally biased region" description="Low complexity" evidence="14">
    <location>
        <begin position="839"/>
        <end position="854"/>
    </location>
</feature>
<evidence type="ECO:0000256" key="3">
    <source>
        <dbReference type="ARBA" id="ARBA00010015"/>
    </source>
</evidence>
<proteinExistence type="inferred from homology"/>
<evidence type="ECO:0000313" key="17">
    <source>
        <dbReference type="Proteomes" id="UP000095751"/>
    </source>
</evidence>
<keyword evidence="8 13" id="KW-0378">Hydrolase</keyword>
<keyword evidence="11 13" id="KW-0234">DNA repair</keyword>
<reference evidence="16 17" key="1">
    <citation type="submission" date="2016-09" db="EMBL/GenBank/DDBJ databases">
        <title>Extensive genetic diversity and differential bi-allelic expression allows diatom success in the polar Southern Ocean.</title>
        <authorList>
            <consortium name="DOE Joint Genome Institute"/>
            <person name="Mock T."/>
            <person name="Otillar R.P."/>
            <person name="Strauss J."/>
            <person name="Dupont C."/>
            <person name="Frickenhaus S."/>
            <person name="Maumus F."/>
            <person name="Mcmullan M."/>
            <person name="Sanges R."/>
            <person name="Schmutz J."/>
            <person name="Toseland A."/>
            <person name="Valas R."/>
            <person name="Veluchamy A."/>
            <person name="Ward B.J."/>
            <person name="Allen A."/>
            <person name="Barry K."/>
            <person name="Falciatore A."/>
            <person name="Ferrante M."/>
            <person name="Fortunato A.E."/>
            <person name="Gloeckner G."/>
            <person name="Gruber A."/>
            <person name="Hipkin R."/>
            <person name="Janech M."/>
            <person name="Kroth P."/>
            <person name="Leese F."/>
            <person name="Lindquist E."/>
            <person name="Lyon B.R."/>
            <person name="Martin J."/>
            <person name="Mayer C."/>
            <person name="Parker M."/>
            <person name="Quesneville H."/>
            <person name="Raymond J."/>
            <person name="Uhlig C."/>
            <person name="Valentin K.U."/>
            <person name="Worden A.Z."/>
            <person name="Armbrust E.V."/>
            <person name="Bowler C."/>
            <person name="Green B."/>
            <person name="Moulton V."/>
            <person name="Van Oosterhout C."/>
            <person name="Grigoriev I."/>
        </authorList>
    </citation>
    <scope>NUCLEOTIDE SEQUENCE [LARGE SCALE GENOMIC DNA]</scope>
    <source>
        <strain evidence="16 17">CCMP1102</strain>
    </source>
</reference>
<comment type="function">
    <text evidence="13">Interacts with EME1 to form a DNA structure-specific endonuclease with substrate preference for branched DNA structures with a 5'-end at the branch nick. Typical substrates include 3'-flap structures, D-loops, replication forks and nicked Holliday junctions. May be required in mitosis for the processing of stalled or collapsed replication fork intermediates. May be required in meiosis for the repair of meiosis-specific double strand breaks subsequent to single-end invasion (SEI).</text>
</comment>
<dbReference type="Pfam" id="PF02732">
    <property type="entry name" value="ERCC4"/>
    <property type="match status" value="1"/>
</dbReference>
<dbReference type="GO" id="GO:0000727">
    <property type="term" value="P:double-strand break repair via break-induced replication"/>
    <property type="evidence" value="ECO:0007669"/>
    <property type="project" value="UniProtKB-UniRule"/>
</dbReference>
<dbReference type="GO" id="GO:0008821">
    <property type="term" value="F:crossover junction DNA endonuclease activity"/>
    <property type="evidence" value="ECO:0007669"/>
    <property type="project" value="UniProtKB-UniRule"/>
</dbReference>
<dbReference type="GO" id="GO:0048257">
    <property type="term" value="F:3'-flap endonuclease activity"/>
    <property type="evidence" value="ECO:0007669"/>
    <property type="project" value="TreeGrafter"/>
</dbReference>
<organism evidence="16 17">
    <name type="scientific">Fragilariopsis cylindrus CCMP1102</name>
    <dbReference type="NCBI Taxonomy" id="635003"/>
    <lineage>
        <taxon>Eukaryota</taxon>
        <taxon>Sar</taxon>
        <taxon>Stramenopiles</taxon>
        <taxon>Ochrophyta</taxon>
        <taxon>Bacillariophyta</taxon>
        <taxon>Bacillariophyceae</taxon>
        <taxon>Bacillariophycidae</taxon>
        <taxon>Bacillariales</taxon>
        <taxon>Bacillariaceae</taxon>
        <taxon>Fragilariopsis</taxon>
    </lineage>
</organism>
<feature type="compositionally biased region" description="Basic residues" evidence="14">
    <location>
        <begin position="115"/>
        <end position="126"/>
    </location>
</feature>
<dbReference type="GO" id="GO:0003677">
    <property type="term" value="F:DNA binding"/>
    <property type="evidence" value="ECO:0007669"/>
    <property type="project" value="UniProtKB-UniRule"/>
</dbReference>
<feature type="region of interest" description="Disordered" evidence="14">
    <location>
        <begin position="271"/>
        <end position="303"/>
    </location>
</feature>
<comment type="subcellular location">
    <subcellularLocation>
        <location evidence="2 13">Nucleus</location>
    </subcellularLocation>
</comment>
<feature type="domain" description="ERCC4" evidence="15">
    <location>
        <begin position="224"/>
        <end position="358"/>
    </location>
</feature>
<dbReference type="AlphaFoldDB" id="A0A1E7F8S4"/>
<feature type="compositionally biased region" description="Low complexity" evidence="14">
    <location>
        <begin position="892"/>
        <end position="911"/>
    </location>
</feature>
<evidence type="ECO:0000256" key="8">
    <source>
        <dbReference type="ARBA" id="ARBA00022801"/>
    </source>
</evidence>
<gene>
    <name evidence="16" type="ORF">FRACYDRAFT_241086</name>
</gene>
<dbReference type="SUPFAM" id="SSF52980">
    <property type="entry name" value="Restriction endonuclease-like"/>
    <property type="match status" value="1"/>
</dbReference>
<dbReference type="EMBL" id="KV784360">
    <property type="protein sequence ID" value="OEU14539.1"/>
    <property type="molecule type" value="Genomic_DNA"/>
</dbReference>
<feature type="compositionally biased region" description="Low complexity" evidence="14">
    <location>
        <begin position="271"/>
        <end position="292"/>
    </location>
</feature>